<evidence type="ECO:0000256" key="1">
    <source>
        <dbReference type="SAM" id="MobiDB-lite"/>
    </source>
</evidence>
<proteinExistence type="predicted"/>
<organism evidence="2 3">
    <name type="scientific">Ascodesmis nigricans</name>
    <dbReference type="NCBI Taxonomy" id="341454"/>
    <lineage>
        <taxon>Eukaryota</taxon>
        <taxon>Fungi</taxon>
        <taxon>Dikarya</taxon>
        <taxon>Ascomycota</taxon>
        <taxon>Pezizomycotina</taxon>
        <taxon>Pezizomycetes</taxon>
        <taxon>Pezizales</taxon>
        <taxon>Ascodesmidaceae</taxon>
        <taxon>Ascodesmis</taxon>
    </lineage>
</organism>
<dbReference type="Proteomes" id="UP000298138">
    <property type="component" value="Unassembled WGS sequence"/>
</dbReference>
<evidence type="ECO:0000313" key="2">
    <source>
        <dbReference type="EMBL" id="TGZ82615.1"/>
    </source>
</evidence>
<accession>A0A4V3SJ52</accession>
<name>A0A4V3SJ52_9PEZI</name>
<protein>
    <submittedName>
        <fullName evidence="2">Uncharacterized protein</fullName>
    </submittedName>
</protein>
<dbReference type="AlphaFoldDB" id="A0A4V3SJ52"/>
<sequence>MLRKQREDRRERSDEDGVRVDGVESTGYRCQGRDYSETTKAGKYGFWDAGGGVVYSVATFLLEEPSSKNSDPSGGGSCSRGAADLRETKTAGWWPSAEKCRRRAIRRGDGENCGGAAETEREGVGGGWAEKEGAEEEGAEEEGAEENRKSVGIPSGRRPGRLWRASDGQ</sequence>
<keyword evidence="3" id="KW-1185">Reference proteome</keyword>
<evidence type="ECO:0000313" key="3">
    <source>
        <dbReference type="Proteomes" id="UP000298138"/>
    </source>
</evidence>
<feature type="region of interest" description="Disordered" evidence="1">
    <location>
        <begin position="1"/>
        <end position="20"/>
    </location>
</feature>
<feature type="region of interest" description="Disordered" evidence="1">
    <location>
        <begin position="64"/>
        <end position="169"/>
    </location>
</feature>
<gene>
    <name evidence="2" type="ORF">EX30DRAFT_347902</name>
</gene>
<dbReference type="EMBL" id="ML220115">
    <property type="protein sequence ID" value="TGZ82615.1"/>
    <property type="molecule type" value="Genomic_DNA"/>
</dbReference>
<feature type="compositionally biased region" description="Acidic residues" evidence="1">
    <location>
        <begin position="133"/>
        <end position="144"/>
    </location>
</feature>
<dbReference type="InParanoid" id="A0A4V3SJ52"/>
<reference evidence="2 3" key="1">
    <citation type="submission" date="2019-04" db="EMBL/GenBank/DDBJ databases">
        <title>Comparative genomics and transcriptomics to analyze fruiting body development in filamentous ascomycetes.</title>
        <authorList>
            <consortium name="DOE Joint Genome Institute"/>
            <person name="Lutkenhaus R."/>
            <person name="Traeger S."/>
            <person name="Breuer J."/>
            <person name="Kuo A."/>
            <person name="Lipzen A."/>
            <person name="Pangilinan J."/>
            <person name="Dilworth D."/>
            <person name="Sandor L."/>
            <person name="Poggeler S."/>
            <person name="Barry K."/>
            <person name="Grigoriev I.V."/>
            <person name="Nowrousian M."/>
        </authorList>
    </citation>
    <scope>NUCLEOTIDE SEQUENCE [LARGE SCALE GENOMIC DNA]</scope>
    <source>
        <strain evidence="2 3">CBS 389.68</strain>
    </source>
</reference>